<evidence type="ECO:0000313" key="3">
    <source>
        <dbReference type="EMBL" id="NHN57192.1"/>
    </source>
</evidence>
<evidence type="ECO:0000256" key="1">
    <source>
        <dbReference type="SAM" id="MobiDB-lite"/>
    </source>
</evidence>
<organism evidence="3 4">
    <name type="scientific">Metallococcus carri</name>
    <dbReference type="NCBI Taxonomy" id="1656884"/>
    <lineage>
        <taxon>Bacteria</taxon>
        <taxon>Bacillati</taxon>
        <taxon>Actinomycetota</taxon>
        <taxon>Actinomycetes</taxon>
        <taxon>Micrococcales</taxon>
        <taxon>Dermacoccaceae</taxon>
        <taxon>Metallococcus</taxon>
    </lineage>
</organism>
<dbReference type="InterPro" id="IPR002575">
    <property type="entry name" value="Aminoglycoside_PTrfase"/>
</dbReference>
<dbReference type="Proteomes" id="UP000744769">
    <property type="component" value="Unassembled WGS sequence"/>
</dbReference>
<name>A0A967B7U8_9MICO</name>
<reference evidence="3" key="1">
    <citation type="submission" date="2020-03" db="EMBL/GenBank/DDBJ databases">
        <title>Draft sequencing of Calidifontibacter sp. DB0510.</title>
        <authorList>
            <person name="Kim D.-U."/>
        </authorList>
    </citation>
    <scope>NUCLEOTIDE SEQUENCE</scope>
    <source>
        <strain evidence="3">DB0510</strain>
    </source>
</reference>
<protein>
    <submittedName>
        <fullName evidence="3">Phosphotransferase</fullName>
    </submittedName>
</protein>
<proteinExistence type="predicted"/>
<dbReference type="AlphaFoldDB" id="A0A967B7U8"/>
<evidence type="ECO:0000313" key="4">
    <source>
        <dbReference type="Proteomes" id="UP000744769"/>
    </source>
</evidence>
<sequence length="212" mass="23102">MGIDERGREILTFIDGEVATRPWPAWVADDERATSVARLLRRLDDALIPFGLPPGSPNRKERPTLAARPGPAATFIGHRDVTPENTVFRDGVAVALIDFDLARPSSRVDEVANLLLWWGGWLAPKDRDAVLYDVDPASRGRLLVDAYGLGGDERRWIVPVSIAIAGRSWHSMRERAATHGGGWARMWDNGSVTSSNDASSGCATTRTSCTGL</sequence>
<dbReference type="Pfam" id="PF01636">
    <property type="entry name" value="APH"/>
    <property type="match status" value="1"/>
</dbReference>
<accession>A0A967B7U8</accession>
<gene>
    <name evidence="3" type="ORF">G9U51_15580</name>
</gene>
<dbReference type="InterPro" id="IPR011009">
    <property type="entry name" value="Kinase-like_dom_sf"/>
</dbReference>
<dbReference type="Gene3D" id="3.90.1200.10">
    <property type="match status" value="1"/>
</dbReference>
<feature type="region of interest" description="Disordered" evidence="1">
    <location>
        <begin position="192"/>
        <end position="212"/>
    </location>
</feature>
<keyword evidence="4" id="KW-1185">Reference proteome</keyword>
<feature type="domain" description="Aminoglycoside phosphotransferase" evidence="2">
    <location>
        <begin position="71"/>
        <end position="131"/>
    </location>
</feature>
<dbReference type="SUPFAM" id="SSF56112">
    <property type="entry name" value="Protein kinase-like (PK-like)"/>
    <property type="match status" value="1"/>
</dbReference>
<dbReference type="EMBL" id="JAAOIV010000013">
    <property type="protein sequence ID" value="NHN57192.1"/>
    <property type="molecule type" value="Genomic_DNA"/>
</dbReference>
<comment type="caution">
    <text evidence="3">The sequence shown here is derived from an EMBL/GenBank/DDBJ whole genome shotgun (WGS) entry which is preliminary data.</text>
</comment>
<evidence type="ECO:0000259" key="2">
    <source>
        <dbReference type="Pfam" id="PF01636"/>
    </source>
</evidence>
<dbReference type="RefSeq" id="WP_166198231.1">
    <property type="nucleotide sequence ID" value="NZ_JAAOIV010000013.1"/>
</dbReference>